<protein>
    <submittedName>
        <fullName evidence="1">Uncharacterized protein</fullName>
    </submittedName>
</protein>
<comment type="caution">
    <text evidence="1">The sequence shown here is derived from an EMBL/GenBank/DDBJ whole genome shotgun (WGS) entry which is preliminary data.</text>
</comment>
<gene>
    <name evidence="1" type="ORF">AWW70_00165</name>
</gene>
<dbReference type="Proteomes" id="UP000065797">
    <property type="component" value="Unassembled WGS sequence"/>
</dbReference>
<dbReference type="AlphaFoldDB" id="A0A109GK63"/>
<sequence length="96" mass="10926">MEFLAIIMYSKGSKRLMEIKQNPYWQVNGMKVRLADLEPGKLFRFGDTIGFKSEYWTGGAVEAFIVGSGEMFWGGTSAAKERRELMVEPINLKELV</sequence>
<evidence type="ECO:0000313" key="1">
    <source>
        <dbReference type="EMBL" id="KWU68222.1"/>
    </source>
</evidence>
<dbReference type="EMBL" id="LRPH01000001">
    <property type="protein sequence ID" value="KWU68222.1"/>
    <property type="molecule type" value="Genomic_DNA"/>
</dbReference>
<organism evidence="1 2">
    <name type="scientific">Bacillus mycoides</name>
    <dbReference type="NCBI Taxonomy" id="1405"/>
    <lineage>
        <taxon>Bacteria</taxon>
        <taxon>Bacillati</taxon>
        <taxon>Bacillota</taxon>
        <taxon>Bacilli</taxon>
        <taxon>Bacillales</taxon>
        <taxon>Bacillaceae</taxon>
        <taxon>Bacillus</taxon>
        <taxon>Bacillus cereus group</taxon>
    </lineage>
</organism>
<proteinExistence type="predicted"/>
<evidence type="ECO:0000313" key="2">
    <source>
        <dbReference type="Proteomes" id="UP000065797"/>
    </source>
</evidence>
<accession>A0A109GK63</accession>
<name>A0A109GK63_BACMY</name>
<reference evidence="1 2" key="1">
    <citation type="submission" date="2016-01" db="EMBL/GenBank/DDBJ databases">
        <authorList>
            <person name="McClelland M."/>
            <person name="Jain A."/>
            <person name="Saraogi P."/>
            <person name="Mendelson R."/>
            <person name="Westerman R."/>
            <person name="SanMiguel P."/>
            <person name="Csonka L."/>
        </authorList>
    </citation>
    <scope>NUCLEOTIDE SEQUENCE [LARGE SCALE GENOMIC DNA]</scope>
    <source>
        <strain evidence="1 2">PE8-15</strain>
    </source>
</reference>